<name>A0ABS4E8Z5_9FIRM</name>
<dbReference type="InterPro" id="IPR027461">
    <property type="entry name" value="Carboxypeptidase_A_C_sf"/>
</dbReference>
<dbReference type="PANTHER" id="PTHR30237">
    <property type="entry name" value="MURAMOYLTETRAPEPTIDE CARBOXYPEPTIDASE"/>
    <property type="match status" value="1"/>
</dbReference>
<dbReference type="RefSeq" id="WP_209455935.1">
    <property type="nucleotide sequence ID" value="NZ_BAAACS010000017.1"/>
</dbReference>
<dbReference type="PANTHER" id="PTHR30237:SF2">
    <property type="entry name" value="MUREIN TETRAPEPTIDE CARBOXYPEPTIDASE"/>
    <property type="match status" value="1"/>
</dbReference>
<feature type="domain" description="LD-carboxypeptidase C-terminal" evidence="7">
    <location>
        <begin position="165"/>
        <end position="275"/>
    </location>
</feature>
<keyword evidence="9" id="KW-1185">Reference proteome</keyword>
<evidence type="ECO:0000259" key="7">
    <source>
        <dbReference type="Pfam" id="PF17676"/>
    </source>
</evidence>
<organism evidence="8 9">
    <name type="scientific">Metaclostridioides mangenotii</name>
    <dbReference type="NCBI Taxonomy" id="1540"/>
    <lineage>
        <taxon>Bacteria</taxon>
        <taxon>Bacillati</taxon>
        <taxon>Bacillota</taxon>
        <taxon>Clostridia</taxon>
        <taxon>Peptostreptococcales</taxon>
        <taxon>Peptostreptococcaceae</taxon>
        <taxon>Metaclostridioides</taxon>
    </lineage>
</organism>
<keyword evidence="5" id="KW-0720">Serine protease</keyword>
<evidence type="ECO:0000259" key="6">
    <source>
        <dbReference type="Pfam" id="PF02016"/>
    </source>
</evidence>
<sequence>MIGIVAPSGPLRDGDLEDIKKCIESYGQKVKFSRSCYLNHKGYLAGDDFARCRDLEAMFLDDEVDVVMCLRGGYGAMRILDMINYDIIRSNPKIFIGFSDITALHLAFYKKCGLKTFHGIMGASSPRWDKFSYKSLVDAINFKNELVLKNPKHQKIHKIFGGIAEGEIVGGNLALIVSTLGTEYEIDTKGKILFIEDIGEPLYKLDRMMTQLKMCKKLDECNGIIFGDFKDCADEKDIYNLLKETLKDCKKPSIFNLKSGHCMPMLTIPLGERCVLDANEKNIKISRKI</sequence>
<dbReference type="SUPFAM" id="SSF52317">
    <property type="entry name" value="Class I glutamine amidotransferase-like"/>
    <property type="match status" value="1"/>
</dbReference>
<evidence type="ECO:0000256" key="1">
    <source>
        <dbReference type="ARBA" id="ARBA00010233"/>
    </source>
</evidence>
<dbReference type="InterPro" id="IPR029062">
    <property type="entry name" value="Class_I_gatase-like"/>
</dbReference>
<comment type="caution">
    <text evidence="8">The sequence shown here is derived from an EMBL/GenBank/DDBJ whole genome shotgun (WGS) entry which is preliminary data.</text>
</comment>
<evidence type="ECO:0000256" key="2">
    <source>
        <dbReference type="ARBA" id="ARBA00022645"/>
    </source>
</evidence>
<gene>
    <name evidence="8" type="ORF">J2Z43_000802</name>
</gene>
<accession>A0ABS4E8Z5</accession>
<feature type="domain" description="LD-carboxypeptidase N-terminal" evidence="6">
    <location>
        <begin position="2"/>
        <end position="119"/>
    </location>
</feature>
<dbReference type="Proteomes" id="UP000767291">
    <property type="component" value="Unassembled WGS sequence"/>
</dbReference>
<comment type="similarity">
    <text evidence="1">Belongs to the peptidase S66 family.</text>
</comment>
<reference evidence="8 9" key="1">
    <citation type="submission" date="2021-03" db="EMBL/GenBank/DDBJ databases">
        <title>Genomic Encyclopedia of Type Strains, Phase IV (KMG-IV): sequencing the most valuable type-strain genomes for metagenomic binning, comparative biology and taxonomic classification.</title>
        <authorList>
            <person name="Goeker M."/>
        </authorList>
    </citation>
    <scope>NUCLEOTIDE SEQUENCE [LARGE SCALE GENOMIC DNA]</scope>
    <source>
        <strain evidence="8 9">DSM 1289</strain>
    </source>
</reference>
<dbReference type="Pfam" id="PF17676">
    <property type="entry name" value="Peptidase_S66C"/>
    <property type="match status" value="1"/>
</dbReference>
<dbReference type="EC" id="3.4.17.13" evidence="8"/>
<dbReference type="SUPFAM" id="SSF141986">
    <property type="entry name" value="LD-carboxypeptidase A C-terminal domain-like"/>
    <property type="match status" value="1"/>
</dbReference>
<dbReference type="Pfam" id="PF02016">
    <property type="entry name" value="Peptidase_S66"/>
    <property type="match status" value="1"/>
</dbReference>
<dbReference type="CDD" id="cd07025">
    <property type="entry name" value="Peptidase_S66"/>
    <property type="match status" value="1"/>
</dbReference>
<proteinExistence type="inferred from homology"/>
<dbReference type="InterPro" id="IPR040449">
    <property type="entry name" value="Peptidase_S66_N"/>
</dbReference>
<evidence type="ECO:0000256" key="3">
    <source>
        <dbReference type="ARBA" id="ARBA00022670"/>
    </source>
</evidence>
<dbReference type="EMBL" id="JAGGJX010000001">
    <property type="protein sequence ID" value="MBP1854412.1"/>
    <property type="molecule type" value="Genomic_DNA"/>
</dbReference>
<evidence type="ECO:0000256" key="4">
    <source>
        <dbReference type="ARBA" id="ARBA00022801"/>
    </source>
</evidence>
<dbReference type="PIRSF" id="PIRSF028757">
    <property type="entry name" value="LD-carboxypeptidase"/>
    <property type="match status" value="1"/>
</dbReference>
<dbReference type="Gene3D" id="3.40.50.10740">
    <property type="entry name" value="Class I glutamine amidotransferase-like"/>
    <property type="match status" value="1"/>
</dbReference>
<dbReference type="GO" id="GO:0106415">
    <property type="term" value="F:muramoyltetrapeptide carboxypeptidase activity"/>
    <property type="evidence" value="ECO:0007669"/>
    <property type="project" value="UniProtKB-EC"/>
</dbReference>
<keyword evidence="2 8" id="KW-0121">Carboxypeptidase</keyword>
<keyword evidence="3" id="KW-0645">Protease</keyword>
<protein>
    <submittedName>
        <fullName evidence="8">Muramoyltetrapeptide carboxypeptidase</fullName>
        <ecNumber evidence="8">3.4.17.13</ecNumber>
    </submittedName>
</protein>
<evidence type="ECO:0000313" key="9">
    <source>
        <dbReference type="Proteomes" id="UP000767291"/>
    </source>
</evidence>
<dbReference type="InterPro" id="IPR040921">
    <property type="entry name" value="Peptidase_S66C"/>
</dbReference>
<dbReference type="Gene3D" id="3.50.30.60">
    <property type="entry name" value="LD-carboxypeptidase A C-terminal domain-like"/>
    <property type="match status" value="1"/>
</dbReference>
<evidence type="ECO:0000313" key="8">
    <source>
        <dbReference type="EMBL" id="MBP1854412.1"/>
    </source>
</evidence>
<keyword evidence="4 8" id="KW-0378">Hydrolase</keyword>
<evidence type="ECO:0000256" key="5">
    <source>
        <dbReference type="ARBA" id="ARBA00022825"/>
    </source>
</evidence>
<dbReference type="InterPro" id="IPR027478">
    <property type="entry name" value="LdcA_N"/>
</dbReference>
<dbReference type="InterPro" id="IPR003507">
    <property type="entry name" value="S66_fam"/>
</dbReference>